<dbReference type="Gene3D" id="3.40.50.1820">
    <property type="entry name" value="alpha/beta hydrolase"/>
    <property type="match status" value="1"/>
</dbReference>
<dbReference type="PANTHER" id="PTHR43689">
    <property type="entry name" value="HYDROLASE"/>
    <property type="match status" value="1"/>
</dbReference>
<evidence type="ECO:0000313" key="2">
    <source>
        <dbReference type="EMBL" id="OZI40194.1"/>
    </source>
</evidence>
<dbReference type="GO" id="GO:0016787">
    <property type="term" value="F:hydrolase activity"/>
    <property type="evidence" value="ECO:0007669"/>
    <property type="project" value="UniProtKB-KW"/>
</dbReference>
<dbReference type="PANTHER" id="PTHR43689:SF8">
    <property type="entry name" value="ALPHA_BETA-HYDROLASES SUPERFAMILY PROTEIN"/>
    <property type="match status" value="1"/>
</dbReference>
<protein>
    <submittedName>
        <fullName evidence="2">Alpha/beta hydrolase</fullName>
    </submittedName>
</protein>
<name>A0A261SS38_9BORD</name>
<evidence type="ECO:0000313" key="3">
    <source>
        <dbReference type="Proteomes" id="UP000217005"/>
    </source>
</evidence>
<comment type="caution">
    <text evidence="2">The sequence shown here is derived from an EMBL/GenBank/DDBJ whole genome shotgun (WGS) entry which is preliminary data.</text>
</comment>
<dbReference type="PRINTS" id="PR00111">
    <property type="entry name" value="ABHYDROLASE"/>
</dbReference>
<dbReference type="Pfam" id="PF00561">
    <property type="entry name" value="Abhydrolase_1"/>
    <property type="match status" value="1"/>
</dbReference>
<reference evidence="2 3" key="1">
    <citation type="submission" date="2017-05" db="EMBL/GenBank/DDBJ databases">
        <title>Complete and WGS of Bordetella genogroups.</title>
        <authorList>
            <person name="Spilker T."/>
            <person name="LiPuma J."/>
        </authorList>
    </citation>
    <scope>NUCLEOTIDE SEQUENCE [LARGE SCALE GENOMIC DNA]</scope>
    <source>
        <strain evidence="2 3">AU17610</strain>
    </source>
</reference>
<dbReference type="EMBL" id="NEVL01000001">
    <property type="protein sequence ID" value="OZI40194.1"/>
    <property type="molecule type" value="Genomic_DNA"/>
</dbReference>
<dbReference type="InterPro" id="IPR000073">
    <property type="entry name" value="AB_hydrolase_1"/>
</dbReference>
<accession>A0A261SS38</accession>
<dbReference type="SUPFAM" id="SSF53474">
    <property type="entry name" value="alpha/beta-Hydrolases"/>
    <property type="match status" value="1"/>
</dbReference>
<feature type="domain" description="AB hydrolase-1" evidence="1">
    <location>
        <begin position="28"/>
        <end position="242"/>
    </location>
</feature>
<proteinExistence type="predicted"/>
<evidence type="ECO:0000259" key="1">
    <source>
        <dbReference type="Pfam" id="PF00561"/>
    </source>
</evidence>
<dbReference type="Proteomes" id="UP000217005">
    <property type="component" value="Unassembled WGS sequence"/>
</dbReference>
<keyword evidence="2" id="KW-0378">Hydrolase</keyword>
<dbReference type="InterPro" id="IPR029058">
    <property type="entry name" value="AB_hydrolase_fold"/>
</dbReference>
<dbReference type="OrthoDB" id="135231at2"/>
<gene>
    <name evidence="2" type="ORF">CEG14_00025</name>
</gene>
<organism evidence="2 3">
    <name type="scientific">Bordetella genomosp. 1</name>
    <dbReference type="NCBI Taxonomy" id="1395607"/>
    <lineage>
        <taxon>Bacteria</taxon>
        <taxon>Pseudomonadati</taxon>
        <taxon>Pseudomonadota</taxon>
        <taxon>Betaproteobacteria</taxon>
        <taxon>Burkholderiales</taxon>
        <taxon>Alcaligenaceae</taxon>
        <taxon>Bordetella</taxon>
    </lineage>
</organism>
<dbReference type="AlphaFoldDB" id="A0A261SS38"/>
<sequence length="257" mass="28287">MVEELWINTASGRLYAKRWRGDGAQAAPIVLFHDSLGAVDLWRDFPESLARATGRDVVAYDRLGFGRSDPNPARLALDFIETEATDGFAALREQLGLARFVVFGHSVGGGMASNVAATYPQQCVAMVTESAQAFVEDRTLNGIAAADISFAEPGQLERLARYHGDKAEWVLRAWVDTWHDPAFLDWSLTKVLPRVQCPVLAIHGDDDEYGSLDHPRRFEKLAPQAVPAAILDGCGHVPHREKPQVVLDVVEAFLRGK</sequence>
<dbReference type="RefSeq" id="WP_094824313.1">
    <property type="nucleotide sequence ID" value="NZ_NEVL01000001.1"/>
</dbReference>